<protein>
    <recommendedName>
        <fullName evidence="3">VWA domain-containing protein</fullName>
    </recommendedName>
</protein>
<dbReference type="Proteomes" id="UP000317078">
    <property type="component" value="Unassembled WGS sequence"/>
</dbReference>
<evidence type="ECO:0000313" key="2">
    <source>
        <dbReference type="Proteomes" id="UP000317078"/>
    </source>
</evidence>
<dbReference type="EMBL" id="RCZP01000022">
    <property type="protein sequence ID" value="TPG52288.1"/>
    <property type="molecule type" value="Genomic_DNA"/>
</dbReference>
<evidence type="ECO:0008006" key="3">
    <source>
        <dbReference type="Google" id="ProtNLM"/>
    </source>
</evidence>
<organism evidence="1 2">
    <name type="scientific">Muricoccus nepalensis</name>
    <dbReference type="NCBI Taxonomy" id="1854500"/>
    <lineage>
        <taxon>Bacteria</taxon>
        <taxon>Pseudomonadati</taxon>
        <taxon>Pseudomonadota</taxon>
        <taxon>Alphaproteobacteria</taxon>
        <taxon>Acetobacterales</taxon>
        <taxon>Roseomonadaceae</taxon>
        <taxon>Muricoccus</taxon>
    </lineage>
</organism>
<accession>A0A502FRZ2</accession>
<gene>
    <name evidence="1" type="ORF">EAH89_18795</name>
</gene>
<name>A0A502FRZ2_9PROT</name>
<evidence type="ECO:0000313" key="1">
    <source>
        <dbReference type="EMBL" id="TPG52288.1"/>
    </source>
</evidence>
<sequence>MRADLLSRAVGGIVLTTMVLGVSFVGRPALAAGFDYCTVGQKTSLFVVDRTTRFDRTDQDILVAAADSFFRNQDPGERVIVAAVSGAYTDIRLVLNECRPGCPETNILSQLLSTCRPVIARGDYLSFERRFIASLLSLLKQDEEASASDLFRSVAEATRLIASNGYKPLRQMVLYSDLLEASSVLPQGQIRRMAPTDVLRRLERDGIDASLRGATVKVVGFGRDDGPTRPALAQDVRRRVEETWRQWLTKSGGQEVQVGLR</sequence>
<dbReference type="RefSeq" id="WP_140885276.1">
    <property type="nucleotide sequence ID" value="NZ_RCZP01000022.1"/>
</dbReference>
<keyword evidence="2" id="KW-1185">Reference proteome</keyword>
<dbReference type="AlphaFoldDB" id="A0A502FRZ2"/>
<reference evidence="1 2" key="1">
    <citation type="journal article" date="2019" name="Environ. Microbiol.">
        <title>Species interactions and distinct microbial communities in high Arctic permafrost affected cryosols are associated with the CH4 and CO2 gas fluxes.</title>
        <authorList>
            <person name="Altshuler I."/>
            <person name="Hamel J."/>
            <person name="Turney S."/>
            <person name="Magnuson E."/>
            <person name="Levesque R."/>
            <person name="Greer C."/>
            <person name="Whyte L.G."/>
        </authorList>
    </citation>
    <scope>NUCLEOTIDE SEQUENCE [LARGE SCALE GENOMIC DNA]</scope>
    <source>
        <strain evidence="1 2">S9.3B</strain>
    </source>
</reference>
<dbReference type="OrthoDB" id="7616998at2"/>
<proteinExistence type="predicted"/>
<comment type="caution">
    <text evidence="1">The sequence shown here is derived from an EMBL/GenBank/DDBJ whole genome shotgun (WGS) entry which is preliminary data.</text>
</comment>